<dbReference type="RefSeq" id="WP_188596975.1">
    <property type="nucleotide sequence ID" value="NZ_BMNL01000004.1"/>
</dbReference>
<evidence type="ECO:0000313" key="2">
    <source>
        <dbReference type="EMBL" id="GGP22125.1"/>
    </source>
</evidence>
<sequence length="241" mass="26191">MMINNRRGISESISVVIIMAVVLALIGVMLYVATYYFSNSASSSGISLAESFLINVADDMDTIAFHTGIDRVYYIPSTPYGVMNWLPNYCVYNLSGLVFKDGAVIYGTPPNYYSMPSGFVQVLRGDGEPVSTSPSSVMFQVIQYGEDTLGGETYGTYLALYPRPIIIGNNTNYVYIYMASSMGGGSGRTIMSINVTDTSVVLLGKGSYPLKATCGSETAEYKVTSFGSLYVVYSNYTVTMR</sequence>
<keyword evidence="3" id="KW-1185">Reference proteome</keyword>
<keyword evidence="1" id="KW-0472">Membrane</keyword>
<evidence type="ECO:0000256" key="1">
    <source>
        <dbReference type="SAM" id="Phobius"/>
    </source>
</evidence>
<proteinExistence type="predicted"/>
<accession>A0A830H0E7</accession>
<dbReference type="Proteomes" id="UP000610960">
    <property type="component" value="Unassembled WGS sequence"/>
</dbReference>
<organism evidence="2 3">
    <name type="scientific">Thermocladium modestius</name>
    <dbReference type="NCBI Taxonomy" id="62609"/>
    <lineage>
        <taxon>Archaea</taxon>
        <taxon>Thermoproteota</taxon>
        <taxon>Thermoprotei</taxon>
        <taxon>Thermoproteales</taxon>
        <taxon>Thermoproteaceae</taxon>
        <taxon>Thermocladium</taxon>
    </lineage>
</organism>
<dbReference type="EMBL" id="BMNL01000004">
    <property type="protein sequence ID" value="GGP22125.1"/>
    <property type="molecule type" value="Genomic_DNA"/>
</dbReference>
<feature type="transmembrane region" description="Helical" evidence="1">
    <location>
        <begin position="12"/>
        <end position="37"/>
    </location>
</feature>
<keyword evidence="1" id="KW-0812">Transmembrane</keyword>
<reference evidence="2" key="1">
    <citation type="journal article" date="2014" name="Int. J. Syst. Evol. Microbiol.">
        <title>Complete genome sequence of Corynebacterium casei LMG S-19264T (=DSM 44701T), isolated from a smear-ripened cheese.</title>
        <authorList>
            <consortium name="US DOE Joint Genome Institute (JGI-PGF)"/>
            <person name="Walter F."/>
            <person name="Albersmeier A."/>
            <person name="Kalinowski J."/>
            <person name="Ruckert C."/>
        </authorList>
    </citation>
    <scope>NUCLEOTIDE SEQUENCE</scope>
    <source>
        <strain evidence="2">JCM 10088</strain>
    </source>
</reference>
<gene>
    <name evidence="2" type="ORF">GCM10007981_16930</name>
</gene>
<dbReference type="OrthoDB" id="29087at2157"/>
<dbReference type="AlphaFoldDB" id="A0A830H0E7"/>
<keyword evidence="1" id="KW-1133">Transmembrane helix</keyword>
<protein>
    <submittedName>
        <fullName evidence="2">Uncharacterized protein</fullName>
    </submittedName>
</protein>
<evidence type="ECO:0000313" key="3">
    <source>
        <dbReference type="Proteomes" id="UP000610960"/>
    </source>
</evidence>
<comment type="caution">
    <text evidence="2">The sequence shown here is derived from an EMBL/GenBank/DDBJ whole genome shotgun (WGS) entry which is preliminary data.</text>
</comment>
<name>A0A830H0E7_9CREN</name>
<reference evidence="2" key="2">
    <citation type="submission" date="2020-09" db="EMBL/GenBank/DDBJ databases">
        <authorList>
            <person name="Sun Q."/>
            <person name="Ohkuma M."/>
        </authorList>
    </citation>
    <scope>NUCLEOTIDE SEQUENCE</scope>
    <source>
        <strain evidence="2">JCM 10088</strain>
    </source>
</reference>